<feature type="domain" description="Trimeric autotransporter adhesin YadA-like C-terminal membrane anchor" evidence="10">
    <location>
        <begin position="244"/>
        <end position="303"/>
    </location>
</feature>
<dbReference type="HOGENOM" id="CLU_764536_0_0_6"/>
<dbReference type="GO" id="GO:0009986">
    <property type="term" value="C:cell surface"/>
    <property type="evidence" value="ECO:0007669"/>
    <property type="project" value="UniProtKB-SubCell"/>
</dbReference>
<keyword evidence="4" id="KW-0812">Transmembrane</keyword>
<protein>
    <recommendedName>
        <fullName evidence="10">Trimeric autotransporter adhesin YadA-like C-terminal membrane anchor domain-containing protein</fullName>
    </recommendedName>
</protein>
<reference evidence="11" key="1">
    <citation type="submission" date="2006-08" db="EMBL/GenBank/DDBJ databases">
        <title>Complete genome sequence of Haemophilus somnus 129PT.</title>
        <authorList>
            <person name="Copeland A."/>
            <person name="Lucas S."/>
            <person name="Lapidus A."/>
            <person name="Barry K."/>
            <person name="Glavina del Rio T."/>
            <person name="Hammon N."/>
            <person name="Dalin E."/>
            <person name="Tice H."/>
            <person name="Pitluck S."/>
            <person name="Brettin T.S."/>
            <person name="Bruce D."/>
            <person name="Challacombe J.F."/>
            <person name="Chertkov O."/>
            <person name="Detter J.C."/>
            <person name="Gilna P."/>
            <person name="Han S."/>
            <person name="Misra M."/>
            <person name="Tapia R."/>
            <person name="Thayer N.N."/>
            <person name="Xie G."/>
            <person name="Inzana T.J."/>
            <person name="Duncan A.J."/>
            <person name="Siddaramppa S."/>
            <person name="Richardson P."/>
        </authorList>
    </citation>
    <scope>NUCLEOTIDE SEQUENCE</scope>
    <source>
        <strain evidence="11">129PT</strain>
    </source>
</reference>
<evidence type="ECO:0000256" key="9">
    <source>
        <dbReference type="SAM" id="SignalP"/>
    </source>
</evidence>
<feature type="chain" id="PRO_5004173713" description="Trimeric autotransporter adhesin YadA-like C-terminal membrane anchor domain-containing protein" evidence="9">
    <location>
        <begin position="27"/>
        <end position="305"/>
    </location>
</feature>
<dbReference type="Pfam" id="PF03895">
    <property type="entry name" value="YadA_anchor"/>
    <property type="match status" value="1"/>
</dbReference>
<name>Q0I5B9_HISS1</name>
<proteinExistence type="predicted"/>
<dbReference type="Gene3D" id="3.30.1300.30">
    <property type="entry name" value="GSPII I/J protein-like"/>
    <property type="match status" value="1"/>
</dbReference>
<evidence type="ECO:0000313" key="11">
    <source>
        <dbReference type="EMBL" id="ABI25831.1"/>
    </source>
</evidence>
<evidence type="ECO:0000256" key="6">
    <source>
        <dbReference type="ARBA" id="ARBA00023136"/>
    </source>
</evidence>
<keyword evidence="7" id="KW-0998">Cell outer membrane</keyword>
<dbReference type="EMBL" id="CP000436">
    <property type="protein sequence ID" value="ABI25831.1"/>
    <property type="molecule type" value="Genomic_DNA"/>
</dbReference>
<evidence type="ECO:0000256" key="3">
    <source>
        <dbReference type="ARBA" id="ARBA00022452"/>
    </source>
</evidence>
<dbReference type="AlphaFoldDB" id="Q0I5B9"/>
<feature type="coiled-coil region" evidence="8">
    <location>
        <begin position="103"/>
        <end position="159"/>
    </location>
</feature>
<dbReference type="GO" id="GO:0009279">
    <property type="term" value="C:cell outer membrane"/>
    <property type="evidence" value="ECO:0007669"/>
    <property type="project" value="UniProtKB-SubCell"/>
</dbReference>
<evidence type="ECO:0000256" key="7">
    <source>
        <dbReference type="ARBA" id="ARBA00023237"/>
    </source>
</evidence>
<evidence type="ECO:0000256" key="1">
    <source>
        <dbReference type="ARBA" id="ARBA00004241"/>
    </source>
</evidence>
<keyword evidence="5 9" id="KW-0732">Signal</keyword>
<dbReference type="KEGG" id="hso:HS_1563"/>
<evidence type="ECO:0000256" key="8">
    <source>
        <dbReference type="SAM" id="Coils"/>
    </source>
</evidence>
<dbReference type="InterPro" id="IPR045584">
    <property type="entry name" value="Pilin-like"/>
</dbReference>
<dbReference type="Gene3D" id="1.20.5.340">
    <property type="match status" value="1"/>
</dbReference>
<feature type="signal peptide" evidence="9">
    <location>
        <begin position="1"/>
        <end position="26"/>
    </location>
</feature>
<dbReference type="SUPFAM" id="SSF54523">
    <property type="entry name" value="Pili subunits"/>
    <property type="match status" value="1"/>
</dbReference>
<comment type="subcellular location">
    <subcellularLocation>
        <location evidence="2">Cell outer membrane</location>
    </subcellularLocation>
    <subcellularLocation>
        <location evidence="1">Cell surface</location>
    </subcellularLocation>
</comment>
<dbReference type="InterPro" id="IPR005594">
    <property type="entry name" value="YadA_C"/>
</dbReference>
<evidence type="ECO:0000256" key="4">
    <source>
        <dbReference type="ARBA" id="ARBA00022692"/>
    </source>
</evidence>
<organism evidence="11">
    <name type="scientific">Histophilus somni (strain 129Pt)</name>
    <name type="common">Haemophilus somnus</name>
    <dbReference type="NCBI Taxonomy" id="205914"/>
    <lineage>
        <taxon>Bacteria</taxon>
        <taxon>Pseudomonadati</taxon>
        <taxon>Pseudomonadota</taxon>
        <taxon>Gammaproteobacteria</taxon>
        <taxon>Pasteurellales</taxon>
        <taxon>Pasteurellaceae</taxon>
        <taxon>Histophilus</taxon>
    </lineage>
</organism>
<gene>
    <name evidence="11" type="ordered locus">HS_1563</name>
</gene>
<evidence type="ECO:0000259" key="10">
    <source>
        <dbReference type="Pfam" id="PF03895"/>
    </source>
</evidence>
<keyword evidence="3" id="KW-1134">Transmembrane beta strand</keyword>
<dbReference type="eggNOG" id="COG5295">
    <property type="taxonomic scope" value="Bacteria"/>
</dbReference>
<keyword evidence="6" id="KW-0472">Membrane</keyword>
<accession>Q0I5B9</accession>
<sequence>MKKHNFFKYSALAMALSLGAGSVALGQEQPKLTPKEVYQLLQRDGAGSPAALEYLIKGVQEFADDAMYIMDKQDKRLSKRIKTLREDTNILFSNMDALVSNHIDETTENIAKLDKEIRANKKEAEETFAAMDEFVSNHIDQLGSEIDNNKENIQANTNNLTTLKATVETNTTGLADLTPKVDANTLGLATLRTKVETNTTGLAGLTPQVTANTAGLVNVNKRVDTLDKNTKAGIASAVALGMLPQSTAPGKSLVSLGVGHHRGQSATAIGVSSMSSNGKWVVKGGMSYDTQRHATFGGSVGFFFN</sequence>
<keyword evidence="8" id="KW-0175">Coiled coil</keyword>
<evidence type="ECO:0000256" key="5">
    <source>
        <dbReference type="ARBA" id="ARBA00022729"/>
    </source>
</evidence>
<evidence type="ECO:0000256" key="2">
    <source>
        <dbReference type="ARBA" id="ARBA00004442"/>
    </source>
</evidence>